<dbReference type="EMBL" id="JAYMYS010000004">
    <property type="protein sequence ID" value="KAK7396350.1"/>
    <property type="molecule type" value="Genomic_DNA"/>
</dbReference>
<feature type="domain" description="BSD" evidence="2">
    <location>
        <begin position="155"/>
        <end position="207"/>
    </location>
</feature>
<dbReference type="PANTHER" id="PTHR16019">
    <property type="entry name" value="SYNAPSE-ASSOCIATED PROTEIN"/>
    <property type="match status" value="1"/>
</dbReference>
<name>A0AAN9SHN7_PSOTE</name>
<dbReference type="AlphaFoldDB" id="A0AAN9SHN7"/>
<feature type="compositionally biased region" description="Basic and acidic residues" evidence="1">
    <location>
        <begin position="237"/>
        <end position="318"/>
    </location>
</feature>
<sequence>MNFFSSDNAHQSESQGHSDSQSDSSGGDAWEIGGLWKTLSANTESIIETYRRDLQEFGTGLRKEIEVAQGSLESVFDQFGNTVVKGTAQLISHGKDTILLDSDSDSYNIKSNHGTQHKSFHSKRYSRFDSQVRLIQGDVSTYTQVPEDLDEYEKWKSGFSLEGKSDELEGVLKENEAMESVYKRVVPNVVDRDTFWFRYYYRVYRFKKAEDVRARLVRRMSRDEEELSWDVEEEDGDGNKGEEGDSEMHGDGSKRLNVEEMHKYAEEGSKSKEGKRGDVLQRKEIESIEKKTADGSEKSINEEDKKVMLERNVDDGKDSLLANKHFGNEKEAEEDLQWD</sequence>
<feature type="region of interest" description="Disordered" evidence="1">
    <location>
        <begin position="1"/>
        <end position="29"/>
    </location>
</feature>
<dbReference type="InterPro" id="IPR005607">
    <property type="entry name" value="BSD_dom"/>
</dbReference>
<feature type="region of interest" description="Disordered" evidence="1">
    <location>
        <begin position="226"/>
        <end position="339"/>
    </location>
</feature>
<gene>
    <name evidence="3" type="ORF">VNO78_17284</name>
</gene>
<reference evidence="3 4" key="1">
    <citation type="submission" date="2024-01" db="EMBL/GenBank/DDBJ databases">
        <title>The genomes of 5 underutilized Papilionoideae crops provide insights into root nodulation and disease resistanc.</title>
        <authorList>
            <person name="Jiang F."/>
        </authorList>
    </citation>
    <scope>NUCLEOTIDE SEQUENCE [LARGE SCALE GENOMIC DNA]</scope>
    <source>
        <strain evidence="3">DUOXIRENSHENG_FW03</strain>
        <tissue evidence="3">Leaves</tissue>
    </source>
</reference>
<dbReference type="Gene3D" id="1.10.3970.10">
    <property type="entry name" value="BSD domain"/>
    <property type="match status" value="1"/>
</dbReference>
<dbReference type="Proteomes" id="UP001386955">
    <property type="component" value="Unassembled WGS sequence"/>
</dbReference>
<dbReference type="InterPro" id="IPR035925">
    <property type="entry name" value="BSD_dom_sf"/>
</dbReference>
<evidence type="ECO:0000313" key="4">
    <source>
        <dbReference type="Proteomes" id="UP001386955"/>
    </source>
</evidence>
<evidence type="ECO:0000313" key="3">
    <source>
        <dbReference type="EMBL" id="KAK7396350.1"/>
    </source>
</evidence>
<dbReference type="PANTHER" id="PTHR16019:SF5">
    <property type="entry name" value="BSD DOMAIN-CONTAINING PROTEIN 1"/>
    <property type="match status" value="1"/>
</dbReference>
<dbReference type="GO" id="GO:0005737">
    <property type="term" value="C:cytoplasm"/>
    <property type="evidence" value="ECO:0007669"/>
    <property type="project" value="TreeGrafter"/>
</dbReference>
<dbReference type="SUPFAM" id="SSF140383">
    <property type="entry name" value="BSD domain-like"/>
    <property type="match status" value="1"/>
</dbReference>
<protein>
    <recommendedName>
        <fullName evidence="2">BSD domain-containing protein</fullName>
    </recommendedName>
</protein>
<accession>A0AAN9SHN7</accession>
<keyword evidence="4" id="KW-1185">Reference proteome</keyword>
<feature type="compositionally biased region" description="Acidic residues" evidence="1">
    <location>
        <begin position="226"/>
        <end position="236"/>
    </location>
</feature>
<comment type="caution">
    <text evidence="3">The sequence shown here is derived from an EMBL/GenBank/DDBJ whole genome shotgun (WGS) entry which is preliminary data.</text>
</comment>
<dbReference type="Pfam" id="PF03909">
    <property type="entry name" value="BSD"/>
    <property type="match status" value="1"/>
</dbReference>
<dbReference type="PROSITE" id="PS50858">
    <property type="entry name" value="BSD"/>
    <property type="match status" value="1"/>
</dbReference>
<evidence type="ECO:0000256" key="1">
    <source>
        <dbReference type="SAM" id="MobiDB-lite"/>
    </source>
</evidence>
<proteinExistence type="predicted"/>
<organism evidence="3 4">
    <name type="scientific">Psophocarpus tetragonolobus</name>
    <name type="common">Winged bean</name>
    <name type="synonym">Dolichos tetragonolobus</name>
    <dbReference type="NCBI Taxonomy" id="3891"/>
    <lineage>
        <taxon>Eukaryota</taxon>
        <taxon>Viridiplantae</taxon>
        <taxon>Streptophyta</taxon>
        <taxon>Embryophyta</taxon>
        <taxon>Tracheophyta</taxon>
        <taxon>Spermatophyta</taxon>
        <taxon>Magnoliopsida</taxon>
        <taxon>eudicotyledons</taxon>
        <taxon>Gunneridae</taxon>
        <taxon>Pentapetalae</taxon>
        <taxon>rosids</taxon>
        <taxon>fabids</taxon>
        <taxon>Fabales</taxon>
        <taxon>Fabaceae</taxon>
        <taxon>Papilionoideae</taxon>
        <taxon>50 kb inversion clade</taxon>
        <taxon>NPAAA clade</taxon>
        <taxon>indigoferoid/millettioid clade</taxon>
        <taxon>Phaseoleae</taxon>
        <taxon>Psophocarpus</taxon>
    </lineage>
</organism>
<dbReference type="InterPro" id="IPR051494">
    <property type="entry name" value="BSD_domain-containing"/>
</dbReference>
<dbReference type="SMART" id="SM00751">
    <property type="entry name" value="BSD"/>
    <property type="match status" value="1"/>
</dbReference>
<feature type="compositionally biased region" description="Low complexity" evidence="1">
    <location>
        <begin position="11"/>
        <end position="28"/>
    </location>
</feature>
<evidence type="ECO:0000259" key="2">
    <source>
        <dbReference type="PROSITE" id="PS50858"/>
    </source>
</evidence>